<sequence length="351" mass="40506">MRTRKRAYGEESSSNSNIVHIEKNTLKQFSGKRQKIQNMSKQKSMTNLDELFKHEDEFLQLLVRVCTGQDRTMGSFRSKKFWENFSNKFSYKFMLEYNDCTAEKCAEVCDLLKLQWKNYLQMIELVLDVAELLLFCYLASKDDNLRRMFVLSFIYSDENVDMQNSKEDCFSHPGSLTVAKRDQLAQIFASCSASTSSIRSSSRKRSRTNSGINCGKISSLYKQVEKVLGQFIISGDLQIKDDADRESAFKLKLGEAIYLDFAGEIYAAEFPFAEGFADFKIGERPFPFRCFGGLFRRFGLGHWIWEGDENLRWNLGIRFQRLVEFEERGENGIFEISNSEAGRRPGFAVGT</sequence>
<reference evidence="2" key="1">
    <citation type="journal article" date="2024" name="IScience">
        <title>Strigolactones Initiate the Formation of Haustorium-like Structures in Castilleja.</title>
        <authorList>
            <person name="Buerger M."/>
            <person name="Peterson D."/>
            <person name="Chory J."/>
        </authorList>
    </citation>
    <scope>NUCLEOTIDE SEQUENCE [LARGE SCALE GENOMIC DNA]</scope>
</reference>
<proteinExistence type="predicted"/>
<gene>
    <name evidence="1" type="ORF">CASFOL_042972</name>
</gene>
<dbReference type="AlphaFoldDB" id="A0ABD3B7X6"/>
<evidence type="ECO:0000313" key="2">
    <source>
        <dbReference type="Proteomes" id="UP001632038"/>
    </source>
</evidence>
<comment type="caution">
    <text evidence="1">The sequence shown here is derived from an EMBL/GenBank/DDBJ whole genome shotgun (WGS) entry which is preliminary data.</text>
</comment>
<dbReference type="Proteomes" id="UP001632038">
    <property type="component" value="Unassembled WGS sequence"/>
</dbReference>
<name>A0ABD3B7X6_9LAMI</name>
<organism evidence="1 2">
    <name type="scientific">Castilleja foliolosa</name>
    <dbReference type="NCBI Taxonomy" id="1961234"/>
    <lineage>
        <taxon>Eukaryota</taxon>
        <taxon>Viridiplantae</taxon>
        <taxon>Streptophyta</taxon>
        <taxon>Embryophyta</taxon>
        <taxon>Tracheophyta</taxon>
        <taxon>Spermatophyta</taxon>
        <taxon>Magnoliopsida</taxon>
        <taxon>eudicotyledons</taxon>
        <taxon>Gunneridae</taxon>
        <taxon>Pentapetalae</taxon>
        <taxon>asterids</taxon>
        <taxon>lamiids</taxon>
        <taxon>Lamiales</taxon>
        <taxon>Orobanchaceae</taxon>
        <taxon>Pedicularideae</taxon>
        <taxon>Castillejinae</taxon>
        <taxon>Castilleja</taxon>
    </lineage>
</organism>
<protein>
    <submittedName>
        <fullName evidence="1">Uncharacterized protein</fullName>
    </submittedName>
</protein>
<keyword evidence="2" id="KW-1185">Reference proteome</keyword>
<dbReference type="EMBL" id="JAVIJP010000194">
    <property type="protein sequence ID" value="KAL3613186.1"/>
    <property type="molecule type" value="Genomic_DNA"/>
</dbReference>
<evidence type="ECO:0000313" key="1">
    <source>
        <dbReference type="EMBL" id="KAL3613186.1"/>
    </source>
</evidence>
<accession>A0ABD3B7X6</accession>